<name>S7QB94_MYOBR</name>
<keyword evidence="6" id="KW-0472">Membrane</keyword>
<keyword evidence="3" id="KW-0812">Transmembrane</keyword>
<dbReference type="AlphaFoldDB" id="S7QB94"/>
<accession>S7QB94</accession>
<evidence type="ECO:0000256" key="3">
    <source>
        <dbReference type="ARBA" id="ARBA00022692"/>
    </source>
</evidence>
<reference evidence="7 8" key="1">
    <citation type="journal article" date="2013" name="Nat. Commun.">
        <title>Genome analysis reveals insights into physiology and longevity of the Brandt's bat Myotis brandtii.</title>
        <authorList>
            <person name="Seim I."/>
            <person name="Fang X."/>
            <person name="Xiong Z."/>
            <person name="Lobanov A.V."/>
            <person name="Huang Z."/>
            <person name="Ma S."/>
            <person name="Feng Y."/>
            <person name="Turanov A.A."/>
            <person name="Zhu Y."/>
            <person name="Lenz T.L."/>
            <person name="Gerashchenko M.V."/>
            <person name="Fan D."/>
            <person name="Hee Yim S."/>
            <person name="Yao X."/>
            <person name="Jordan D."/>
            <person name="Xiong Y."/>
            <person name="Ma Y."/>
            <person name="Lyapunov A.N."/>
            <person name="Chen G."/>
            <person name="Kulakova O.I."/>
            <person name="Sun Y."/>
            <person name="Lee S.G."/>
            <person name="Bronson R.T."/>
            <person name="Moskalev A.A."/>
            <person name="Sunyaev S.R."/>
            <person name="Zhang G."/>
            <person name="Krogh A."/>
            <person name="Wang J."/>
            <person name="Gladyshev V.N."/>
        </authorList>
    </citation>
    <scope>NUCLEOTIDE SEQUENCE [LARGE SCALE GENOMIC DNA]</scope>
</reference>
<evidence type="ECO:0000256" key="5">
    <source>
        <dbReference type="ARBA" id="ARBA00022989"/>
    </source>
</evidence>
<proteinExistence type="inferred from homology"/>
<evidence type="ECO:0000256" key="6">
    <source>
        <dbReference type="ARBA" id="ARBA00023136"/>
    </source>
</evidence>
<protein>
    <submittedName>
        <fullName evidence="7">Derlin-1</fullName>
    </submittedName>
</protein>
<dbReference type="EMBL" id="KE326266">
    <property type="protein sequence ID" value="EPQ20818.1"/>
    <property type="molecule type" value="Genomic_DNA"/>
</dbReference>
<sequence>MSDIGDWFRSIPAITHYWFTTTREVPLVGKLGLISLAYFILWPEASLYCFQIWRSITATFFAPVDPGTGSLYLVNLYFLYQYST</sequence>
<evidence type="ECO:0000313" key="7">
    <source>
        <dbReference type="EMBL" id="EPQ20818.1"/>
    </source>
</evidence>
<evidence type="ECO:0000256" key="1">
    <source>
        <dbReference type="ARBA" id="ARBA00004477"/>
    </source>
</evidence>
<comment type="subcellular location">
    <subcellularLocation>
        <location evidence="1">Endoplasmic reticulum membrane</location>
        <topology evidence="1">Multi-pass membrane protein</topology>
    </subcellularLocation>
</comment>
<dbReference type="GO" id="GO:0006950">
    <property type="term" value="P:response to stress"/>
    <property type="evidence" value="ECO:0007669"/>
    <property type="project" value="UniProtKB-ARBA"/>
</dbReference>
<comment type="similarity">
    <text evidence="2">Belongs to the derlin family.</text>
</comment>
<keyword evidence="5" id="KW-1133">Transmembrane helix</keyword>
<dbReference type="Pfam" id="PF04511">
    <property type="entry name" value="DER1"/>
    <property type="match status" value="1"/>
</dbReference>
<dbReference type="InterPro" id="IPR007599">
    <property type="entry name" value="DER1"/>
</dbReference>
<evidence type="ECO:0000256" key="4">
    <source>
        <dbReference type="ARBA" id="ARBA00022824"/>
    </source>
</evidence>
<gene>
    <name evidence="7" type="ORF">D623_10000313</name>
</gene>
<keyword evidence="4" id="KW-0256">Endoplasmic reticulum</keyword>
<dbReference type="Proteomes" id="UP000052978">
    <property type="component" value="Unassembled WGS sequence"/>
</dbReference>
<dbReference type="PANTHER" id="PTHR11009">
    <property type="entry name" value="DER1-LIKE PROTEIN, DERLIN"/>
    <property type="match status" value="1"/>
</dbReference>
<dbReference type="GO" id="GO:0005789">
    <property type="term" value="C:endoplasmic reticulum membrane"/>
    <property type="evidence" value="ECO:0007669"/>
    <property type="project" value="UniProtKB-SubCell"/>
</dbReference>
<evidence type="ECO:0000313" key="8">
    <source>
        <dbReference type="Proteomes" id="UP000052978"/>
    </source>
</evidence>
<organism evidence="7 8">
    <name type="scientific">Myotis brandtii</name>
    <name type="common">Brandt's bat</name>
    <dbReference type="NCBI Taxonomy" id="109478"/>
    <lineage>
        <taxon>Eukaryota</taxon>
        <taxon>Metazoa</taxon>
        <taxon>Chordata</taxon>
        <taxon>Craniata</taxon>
        <taxon>Vertebrata</taxon>
        <taxon>Euteleostomi</taxon>
        <taxon>Mammalia</taxon>
        <taxon>Eutheria</taxon>
        <taxon>Laurasiatheria</taxon>
        <taxon>Chiroptera</taxon>
        <taxon>Yangochiroptera</taxon>
        <taxon>Vespertilionidae</taxon>
        <taxon>Myotis</taxon>
    </lineage>
</organism>
<keyword evidence="8" id="KW-1185">Reference proteome</keyword>
<evidence type="ECO:0000256" key="2">
    <source>
        <dbReference type="ARBA" id="ARBA00008917"/>
    </source>
</evidence>